<dbReference type="SUPFAM" id="SSF55120">
    <property type="entry name" value="Pseudouridine synthase"/>
    <property type="match status" value="1"/>
</dbReference>
<dbReference type="NCBIfam" id="TIGR00071">
    <property type="entry name" value="hisT_truA"/>
    <property type="match status" value="1"/>
</dbReference>
<proteinExistence type="inferred from homology"/>
<dbReference type="InterPro" id="IPR020103">
    <property type="entry name" value="PsdUridine_synth_cat_dom_sf"/>
</dbReference>
<dbReference type="PIRSF" id="PIRSF001430">
    <property type="entry name" value="tRNA_psdUrid_synth"/>
    <property type="match status" value="1"/>
</dbReference>
<organism evidence="9 10">
    <name type="scientific">Plantimonas leprariae</name>
    <dbReference type="NCBI Taxonomy" id="2615207"/>
    <lineage>
        <taxon>Bacteria</taxon>
        <taxon>Pseudomonadati</taxon>
        <taxon>Pseudomonadota</taxon>
        <taxon>Alphaproteobacteria</taxon>
        <taxon>Hyphomicrobiales</taxon>
        <taxon>Aurantimonadaceae</taxon>
        <taxon>Plantimonas</taxon>
    </lineage>
</organism>
<dbReference type="Proteomes" id="UP000432089">
    <property type="component" value="Unassembled WGS sequence"/>
</dbReference>
<dbReference type="Gene3D" id="3.30.70.580">
    <property type="entry name" value="Pseudouridine synthase I, catalytic domain, N-terminal subdomain"/>
    <property type="match status" value="1"/>
</dbReference>
<dbReference type="EC" id="5.4.99.12" evidence="4"/>
<dbReference type="PANTHER" id="PTHR11142">
    <property type="entry name" value="PSEUDOURIDYLATE SYNTHASE"/>
    <property type="match status" value="1"/>
</dbReference>
<dbReference type="CDD" id="cd02570">
    <property type="entry name" value="PseudoU_synth_EcTruA"/>
    <property type="match status" value="1"/>
</dbReference>
<feature type="active site" description="Nucleophile" evidence="4 5">
    <location>
        <position position="52"/>
    </location>
</feature>
<gene>
    <name evidence="4 9" type="primary">truA</name>
    <name evidence="9" type="ORF">F6X38_00875</name>
</gene>
<dbReference type="AlphaFoldDB" id="A0A7V7TYF7"/>
<feature type="domain" description="Pseudouridine synthase I TruA alpha/beta" evidence="8">
    <location>
        <begin position="7"/>
        <end position="104"/>
    </location>
</feature>
<comment type="subunit">
    <text evidence="4">Homodimer.</text>
</comment>
<reference evidence="9 10" key="1">
    <citation type="submission" date="2019-09" db="EMBL/GenBank/DDBJ databases">
        <title>YIM 132180 draft genome.</title>
        <authorList>
            <person name="Zhang K."/>
        </authorList>
    </citation>
    <scope>NUCLEOTIDE SEQUENCE [LARGE SCALE GENOMIC DNA]</scope>
    <source>
        <strain evidence="9 10">YIM 132180</strain>
    </source>
</reference>
<evidence type="ECO:0000256" key="1">
    <source>
        <dbReference type="ARBA" id="ARBA00009375"/>
    </source>
</evidence>
<feature type="binding site" evidence="4 6">
    <location>
        <position position="111"/>
    </location>
    <ligand>
        <name>substrate</name>
    </ligand>
</feature>
<evidence type="ECO:0000256" key="4">
    <source>
        <dbReference type="HAMAP-Rule" id="MF_00171"/>
    </source>
</evidence>
<dbReference type="EMBL" id="VZDO01000001">
    <property type="protein sequence ID" value="KAB0682677.1"/>
    <property type="molecule type" value="Genomic_DNA"/>
</dbReference>
<accession>A0A7V7TYF7</accession>
<dbReference type="InterPro" id="IPR020095">
    <property type="entry name" value="PsdUridine_synth_TruA_C"/>
</dbReference>
<dbReference type="InterPro" id="IPR020094">
    <property type="entry name" value="TruA/RsuA/RluB/E/F_N"/>
</dbReference>
<comment type="caution">
    <text evidence="9">The sequence shown here is derived from an EMBL/GenBank/DDBJ whole genome shotgun (WGS) entry which is preliminary data.</text>
</comment>
<dbReference type="RefSeq" id="WP_150967649.1">
    <property type="nucleotide sequence ID" value="NZ_VZDO01000001.1"/>
</dbReference>
<dbReference type="FunFam" id="3.30.70.580:FF:000001">
    <property type="entry name" value="tRNA pseudouridine synthase A"/>
    <property type="match status" value="1"/>
</dbReference>
<feature type="domain" description="Pseudouridine synthase I TruA alpha/beta" evidence="8">
    <location>
        <begin position="144"/>
        <end position="247"/>
    </location>
</feature>
<evidence type="ECO:0000256" key="6">
    <source>
        <dbReference type="PIRSR" id="PIRSR001430-2"/>
    </source>
</evidence>
<comment type="catalytic activity">
    <reaction evidence="4 7">
        <text>uridine(38/39/40) in tRNA = pseudouridine(38/39/40) in tRNA</text>
        <dbReference type="Rhea" id="RHEA:22376"/>
        <dbReference type="Rhea" id="RHEA-COMP:10085"/>
        <dbReference type="Rhea" id="RHEA-COMP:10087"/>
        <dbReference type="ChEBI" id="CHEBI:65314"/>
        <dbReference type="ChEBI" id="CHEBI:65315"/>
        <dbReference type="EC" id="5.4.99.12"/>
    </reaction>
</comment>
<sequence>MPRFKLVVEYDGGPYAGWQRQANGPSVQGSLEEAVFRFVGERATVFGAGRTDAGVHATGQVAHLDLERDWRTDTVRDAINAHLREEPIAVLSATRVADDFDARFSAKRRHYVYRIIDRRAPAALFRERVWWVSRPLDADLMDAAAKRLVGTHDFSTFRAANCQAKNPVRTLDRLDVRRAVDGGVEILASARSFLHSQIRSFAGSLKLVGEKRWTADELEAALAARDRVACGPVAPPGGLYFVGVDYETAEGDGAARSLLPTHSFTSLAASSERRN</sequence>
<dbReference type="Gene3D" id="3.30.70.660">
    <property type="entry name" value="Pseudouridine synthase I, catalytic domain, C-terminal subdomain"/>
    <property type="match status" value="1"/>
</dbReference>
<evidence type="ECO:0000256" key="2">
    <source>
        <dbReference type="ARBA" id="ARBA00022694"/>
    </source>
</evidence>
<evidence type="ECO:0000256" key="5">
    <source>
        <dbReference type="PIRSR" id="PIRSR001430-1"/>
    </source>
</evidence>
<keyword evidence="3 4" id="KW-0413">Isomerase</keyword>
<keyword evidence="10" id="KW-1185">Reference proteome</keyword>
<dbReference type="GO" id="GO:0160147">
    <property type="term" value="F:tRNA pseudouridine(38-40) synthase activity"/>
    <property type="evidence" value="ECO:0007669"/>
    <property type="project" value="UniProtKB-EC"/>
</dbReference>
<dbReference type="Pfam" id="PF01416">
    <property type="entry name" value="PseudoU_synth_1"/>
    <property type="match status" value="2"/>
</dbReference>
<keyword evidence="2 4" id="KW-0819">tRNA processing</keyword>
<evidence type="ECO:0000256" key="7">
    <source>
        <dbReference type="RuleBase" id="RU003792"/>
    </source>
</evidence>
<evidence type="ECO:0000259" key="8">
    <source>
        <dbReference type="Pfam" id="PF01416"/>
    </source>
</evidence>
<dbReference type="GO" id="GO:0003723">
    <property type="term" value="F:RNA binding"/>
    <property type="evidence" value="ECO:0007669"/>
    <property type="project" value="InterPro"/>
</dbReference>
<protein>
    <recommendedName>
        <fullName evidence="4">tRNA pseudouridine synthase A</fullName>
        <ecNumber evidence="4">5.4.99.12</ecNumber>
    </recommendedName>
    <alternativeName>
        <fullName evidence="4">tRNA pseudouridine(38-40) synthase</fullName>
    </alternativeName>
    <alternativeName>
        <fullName evidence="4">tRNA pseudouridylate synthase I</fullName>
    </alternativeName>
    <alternativeName>
        <fullName evidence="4">tRNA-uridine isomerase I</fullName>
    </alternativeName>
</protein>
<dbReference type="HAMAP" id="MF_00171">
    <property type="entry name" value="TruA"/>
    <property type="match status" value="1"/>
</dbReference>
<comment type="function">
    <text evidence="4">Formation of pseudouridine at positions 38, 39 and 40 in the anticodon stem and loop of transfer RNAs.</text>
</comment>
<comment type="similarity">
    <text evidence="1 4 7">Belongs to the tRNA pseudouridine synthase TruA family.</text>
</comment>
<evidence type="ECO:0000313" key="10">
    <source>
        <dbReference type="Proteomes" id="UP000432089"/>
    </source>
</evidence>
<comment type="caution">
    <text evidence="4">Lacks conserved residue(s) required for the propagation of feature annotation.</text>
</comment>
<dbReference type="GO" id="GO:0031119">
    <property type="term" value="P:tRNA pseudouridine synthesis"/>
    <property type="evidence" value="ECO:0007669"/>
    <property type="project" value="UniProtKB-UniRule"/>
</dbReference>
<name>A0A7V7TYF7_9HYPH</name>
<evidence type="ECO:0000256" key="3">
    <source>
        <dbReference type="ARBA" id="ARBA00023235"/>
    </source>
</evidence>
<dbReference type="PANTHER" id="PTHR11142:SF0">
    <property type="entry name" value="TRNA PSEUDOURIDINE SYNTHASE-LIKE 1"/>
    <property type="match status" value="1"/>
</dbReference>
<dbReference type="InterPro" id="IPR001406">
    <property type="entry name" value="PsdUridine_synth_TruA"/>
</dbReference>
<dbReference type="InterPro" id="IPR020097">
    <property type="entry name" value="PsdUridine_synth_TruA_a/b_dom"/>
</dbReference>
<evidence type="ECO:0000313" key="9">
    <source>
        <dbReference type="EMBL" id="KAB0682677.1"/>
    </source>
</evidence>